<dbReference type="EMBL" id="MCFN01001011">
    <property type="protein sequence ID" value="OXB54002.1"/>
    <property type="molecule type" value="Genomic_DNA"/>
</dbReference>
<accession>A0A226MFB9</accession>
<protein>
    <submittedName>
        <fullName evidence="1">Uncharacterized protein</fullName>
    </submittedName>
</protein>
<dbReference type="Proteomes" id="UP000198323">
    <property type="component" value="Unassembled WGS sequence"/>
</dbReference>
<comment type="caution">
    <text evidence="1">The sequence shown here is derived from an EMBL/GenBank/DDBJ whole genome shotgun (WGS) entry which is preliminary data.</text>
</comment>
<evidence type="ECO:0000313" key="1">
    <source>
        <dbReference type="EMBL" id="OXB54002.1"/>
    </source>
</evidence>
<sequence length="34" mass="3878">MEPKGHQADPWGKDVQQWHLPGGAVRRAWFSSMS</sequence>
<organism evidence="1 2">
    <name type="scientific">Callipepla squamata</name>
    <name type="common">Scaled quail</name>
    <dbReference type="NCBI Taxonomy" id="9009"/>
    <lineage>
        <taxon>Eukaryota</taxon>
        <taxon>Metazoa</taxon>
        <taxon>Chordata</taxon>
        <taxon>Craniata</taxon>
        <taxon>Vertebrata</taxon>
        <taxon>Euteleostomi</taxon>
        <taxon>Archelosauria</taxon>
        <taxon>Archosauria</taxon>
        <taxon>Dinosauria</taxon>
        <taxon>Saurischia</taxon>
        <taxon>Theropoda</taxon>
        <taxon>Coelurosauria</taxon>
        <taxon>Aves</taxon>
        <taxon>Neognathae</taxon>
        <taxon>Galloanserae</taxon>
        <taxon>Galliformes</taxon>
        <taxon>Odontophoridae</taxon>
        <taxon>Callipepla</taxon>
    </lineage>
</organism>
<reference evidence="1 2" key="1">
    <citation type="submission" date="2016-07" db="EMBL/GenBank/DDBJ databases">
        <title>Disparate Historic Effective Population Sizes Predicted by Modern Levels of Genome Diversity for the Scaled Quail (Callipepla squamata) and the Northern Bobwhite (Colinus virginianus): Inferences from First and Second Generation Draft Genome Assemblies for Sympatric New World Quail.</title>
        <authorList>
            <person name="Oldeschulte D.L."/>
            <person name="Halley Y.A."/>
            <person name="Bhattarai E.K."/>
            <person name="Brashear W.A."/>
            <person name="Hill J."/>
            <person name="Metz R.P."/>
            <person name="Johnson C.D."/>
            <person name="Rollins D."/>
            <person name="Peterson M.J."/>
            <person name="Bickhart D.M."/>
            <person name="Decker J.E."/>
            <person name="Seabury C.M."/>
        </authorList>
    </citation>
    <scope>NUCLEOTIDE SEQUENCE [LARGE SCALE GENOMIC DNA]</scope>
    <source>
        <strain evidence="1 2">Texas</strain>
        <tissue evidence="1">Leg muscle</tissue>
    </source>
</reference>
<evidence type="ECO:0000313" key="2">
    <source>
        <dbReference type="Proteomes" id="UP000198323"/>
    </source>
</evidence>
<gene>
    <name evidence="1" type="ORF">ASZ78_003988</name>
</gene>
<keyword evidence="2" id="KW-1185">Reference proteome</keyword>
<name>A0A226MFB9_CALSU</name>
<dbReference type="AlphaFoldDB" id="A0A226MFB9"/>
<proteinExistence type="predicted"/>